<dbReference type="CDD" id="cd06664">
    <property type="entry name" value="IscU_like"/>
    <property type="match status" value="1"/>
</dbReference>
<dbReference type="GO" id="GO:0016226">
    <property type="term" value="P:iron-sulfur cluster assembly"/>
    <property type="evidence" value="ECO:0007669"/>
    <property type="project" value="InterPro"/>
</dbReference>
<evidence type="ECO:0000313" key="4">
    <source>
        <dbReference type="Proteomes" id="UP000478417"/>
    </source>
</evidence>
<dbReference type="EMBL" id="JAAGNX010000002">
    <property type="protein sequence ID" value="NDV62776.1"/>
    <property type="molecule type" value="Genomic_DNA"/>
</dbReference>
<protein>
    <submittedName>
        <fullName evidence="3">SUF system NifU family Fe-S cluster assembly protein</fullName>
    </submittedName>
</protein>
<name>A0A6B2M2Z3_9BACT</name>
<sequence length="154" mass="16283">MASLEDLYQEIILDHNKHPRNFGPLPGATHRADGNNPLCGDELKVSLCLSEGLVEKIQFQGQGCAISKASASLMTEAIAGKTLEDACYLARSVIEGITACEEGLKFEEAGDLAALSGVRKFPARVKCATLAWHALLCALDGGDRVSTEQIGPAA</sequence>
<comment type="caution">
    <text evidence="3">The sequence shown here is derived from an EMBL/GenBank/DDBJ whole genome shotgun (WGS) entry which is preliminary data.</text>
</comment>
<reference evidence="3 4" key="1">
    <citation type="submission" date="2020-02" db="EMBL/GenBank/DDBJ databases">
        <title>Albibacoteraceae fam. nov., the first described family within the subdivision 4 Verrucomicrobia.</title>
        <authorList>
            <person name="Xi F."/>
        </authorList>
    </citation>
    <scope>NUCLEOTIDE SEQUENCE [LARGE SCALE GENOMIC DNA]</scope>
    <source>
        <strain evidence="3 4">CK1056</strain>
    </source>
</reference>
<dbReference type="NCBIfam" id="TIGR01994">
    <property type="entry name" value="SUF_scaf_2"/>
    <property type="match status" value="1"/>
</dbReference>
<dbReference type="Pfam" id="PF01592">
    <property type="entry name" value="NifU_N"/>
    <property type="match status" value="1"/>
</dbReference>
<keyword evidence="4" id="KW-1185">Reference proteome</keyword>
<comment type="similarity">
    <text evidence="1">Belongs to the NifU family.</text>
</comment>
<evidence type="ECO:0000259" key="2">
    <source>
        <dbReference type="Pfam" id="PF01592"/>
    </source>
</evidence>
<accession>A0A6B2M2Z3</accession>
<dbReference type="AlphaFoldDB" id="A0A6B2M2Z3"/>
<dbReference type="Gene3D" id="3.90.1010.10">
    <property type="match status" value="1"/>
</dbReference>
<feature type="domain" description="NIF system FeS cluster assembly NifU N-terminal" evidence="2">
    <location>
        <begin position="8"/>
        <end position="127"/>
    </location>
</feature>
<dbReference type="Proteomes" id="UP000478417">
    <property type="component" value="Unassembled WGS sequence"/>
</dbReference>
<gene>
    <name evidence="3" type="ORF">G0Q06_09965</name>
</gene>
<dbReference type="GO" id="GO:0051536">
    <property type="term" value="F:iron-sulfur cluster binding"/>
    <property type="evidence" value="ECO:0007669"/>
    <property type="project" value="InterPro"/>
</dbReference>
<dbReference type="PANTHER" id="PTHR10093">
    <property type="entry name" value="IRON-SULFUR CLUSTER ASSEMBLY ENZYME NIFU HOMOLOG"/>
    <property type="match status" value="1"/>
</dbReference>
<proteinExistence type="inferred from homology"/>
<organism evidence="3 4">
    <name type="scientific">Oceanipulchritudo coccoides</name>
    <dbReference type="NCBI Taxonomy" id="2706888"/>
    <lineage>
        <taxon>Bacteria</taxon>
        <taxon>Pseudomonadati</taxon>
        <taxon>Verrucomicrobiota</taxon>
        <taxon>Opitutia</taxon>
        <taxon>Puniceicoccales</taxon>
        <taxon>Oceanipulchritudinaceae</taxon>
        <taxon>Oceanipulchritudo</taxon>
    </lineage>
</organism>
<dbReference type="FunFam" id="3.90.1010.10:FF:000002">
    <property type="entry name" value="Iron-sulfur cluster assembly scaffold protein NifU"/>
    <property type="match status" value="1"/>
</dbReference>
<dbReference type="SUPFAM" id="SSF82649">
    <property type="entry name" value="SufE/NifU"/>
    <property type="match status" value="1"/>
</dbReference>
<dbReference type="InterPro" id="IPR002871">
    <property type="entry name" value="NIF_FeS_clus_asmbl_NifU_N"/>
</dbReference>
<evidence type="ECO:0000256" key="1">
    <source>
        <dbReference type="ARBA" id="ARBA00006420"/>
    </source>
</evidence>
<evidence type="ECO:0000313" key="3">
    <source>
        <dbReference type="EMBL" id="NDV62776.1"/>
    </source>
</evidence>
<dbReference type="RefSeq" id="WP_163965262.1">
    <property type="nucleotide sequence ID" value="NZ_JAAGNX010000002.1"/>
</dbReference>
<dbReference type="GO" id="GO:0005506">
    <property type="term" value="F:iron ion binding"/>
    <property type="evidence" value="ECO:0007669"/>
    <property type="project" value="InterPro"/>
</dbReference>